<dbReference type="InterPro" id="IPR029472">
    <property type="entry name" value="Copia-like_N"/>
</dbReference>
<dbReference type="EMBL" id="JAMYWD010000004">
    <property type="protein sequence ID" value="KAJ4973358.1"/>
    <property type="molecule type" value="Genomic_DNA"/>
</dbReference>
<dbReference type="PANTHER" id="PTHR47481">
    <property type="match status" value="1"/>
</dbReference>
<feature type="region of interest" description="Disordered" evidence="1">
    <location>
        <begin position="1"/>
        <end position="20"/>
    </location>
</feature>
<protein>
    <recommendedName>
        <fullName evidence="2">Retrotransposon Copia-like N-terminal domain-containing protein</fullName>
    </recommendedName>
</protein>
<evidence type="ECO:0000256" key="1">
    <source>
        <dbReference type="SAM" id="MobiDB-lite"/>
    </source>
</evidence>
<dbReference type="Pfam" id="PF14244">
    <property type="entry name" value="Retrotran_gag_3"/>
    <property type="match status" value="1"/>
</dbReference>
<sequence>MTLTPSDLNGASPNSVESPEMSTVMNFTPPLVISNIASLIPIKLSSTNYMLWKSLFEFILRRRKLMHFIDGSTQSPITSDSPFYEKDKMLLSWINATLSESALSYIVGVSSAKAAWDLLKTRPNNRNSGLGNSGRGNFGHGNSSYRGRSNSQGRGWQTQRRSSNFTDNGPSPIASSNTAGNTVHNQCQICRRIAHLAINCYHRMDYAYQGRHPPEKLVAMVDSNIPTADTCKHVKPSHRIKLREKEVQDKKKKWKQSSCLSVRGCQIGGRGH</sequence>
<dbReference type="AlphaFoldDB" id="A0A9Q0KMK5"/>
<feature type="domain" description="Retrotransposon Copia-like N-terminal" evidence="2">
    <location>
        <begin position="38"/>
        <end position="76"/>
    </location>
</feature>
<dbReference type="OrthoDB" id="1845088at2759"/>
<organism evidence="3 4">
    <name type="scientific">Protea cynaroides</name>
    <dbReference type="NCBI Taxonomy" id="273540"/>
    <lineage>
        <taxon>Eukaryota</taxon>
        <taxon>Viridiplantae</taxon>
        <taxon>Streptophyta</taxon>
        <taxon>Embryophyta</taxon>
        <taxon>Tracheophyta</taxon>
        <taxon>Spermatophyta</taxon>
        <taxon>Magnoliopsida</taxon>
        <taxon>Proteales</taxon>
        <taxon>Proteaceae</taxon>
        <taxon>Protea</taxon>
    </lineage>
</organism>
<evidence type="ECO:0000313" key="4">
    <source>
        <dbReference type="Proteomes" id="UP001141806"/>
    </source>
</evidence>
<feature type="region of interest" description="Disordered" evidence="1">
    <location>
        <begin position="125"/>
        <end position="180"/>
    </location>
</feature>
<evidence type="ECO:0000259" key="2">
    <source>
        <dbReference type="Pfam" id="PF14244"/>
    </source>
</evidence>
<name>A0A9Q0KMK5_9MAGN</name>
<dbReference type="PANTHER" id="PTHR47481:SF28">
    <property type="entry name" value="RETROTRANSPOSON COPIA-LIKE N-TERMINAL DOMAIN-CONTAINING PROTEIN"/>
    <property type="match status" value="1"/>
</dbReference>
<accession>A0A9Q0KMK5</accession>
<dbReference type="Proteomes" id="UP001141806">
    <property type="component" value="Unassembled WGS sequence"/>
</dbReference>
<keyword evidence="4" id="KW-1185">Reference proteome</keyword>
<reference evidence="3" key="1">
    <citation type="journal article" date="2023" name="Plant J.">
        <title>The genome of the king protea, Protea cynaroides.</title>
        <authorList>
            <person name="Chang J."/>
            <person name="Duong T.A."/>
            <person name="Schoeman C."/>
            <person name="Ma X."/>
            <person name="Roodt D."/>
            <person name="Barker N."/>
            <person name="Li Z."/>
            <person name="Van de Peer Y."/>
            <person name="Mizrachi E."/>
        </authorList>
    </citation>
    <scope>NUCLEOTIDE SEQUENCE</scope>
    <source>
        <tissue evidence="3">Young leaves</tissue>
    </source>
</reference>
<proteinExistence type="predicted"/>
<evidence type="ECO:0000313" key="3">
    <source>
        <dbReference type="EMBL" id="KAJ4973358.1"/>
    </source>
</evidence>
<feature type="compositionally biased region" description="Polar residues" evidence="1">
    <location>
        <begin position="145"/>
        <end position="180"/>
    </location>
</feature>
<comment type="caution">
    <text evidence="3">The sequence shown here is derived from an EMBL/GenBank/DDBJ whole genome shotgun (WGS) entry which is preliminary data.</text>
</comment>
<gene>
    <name evidence="3" type="ORF">NE237_006532</name>
</gene>